<name>A0A4R2NEI7_RHOAD</name>
<evidence type="ECO:0000313" key="1">
    <source>
        <dbReference type="EMBL" id="TCP19538.1"/>
    </source>
</evidence>
<evidence type="ECO:0000313" key="2">
    <source>
        <dbReference type="Proteomes" id="UP000295733"/>
    </source>
</evidence>
<proteinExistence type="predicted"/>
<accession>A0A4R2NEI7</accession>
<sequence>MMILGAAANVGGQISNESRFTFETLRQQDAGELRTNLVD</sequence>
<keyword evidence="2" id="KW-1185">Reference proteome</keyword>
<reference evidence="1 2" key="1">
    <citation type="submission" date="2019-03" db="EMBL/GenBank/DDBJ databases">
        <title>Genomic Encyclopedia of Type Strains, Phase IV (KMG-IV): sequencing the most valuable type-strain genomes for metagenomic binning, comparative biology and taxonomic classification.</title>
        <authorList>
            <person name="Goeker M."/>
        </authorList>
    </citation>
    <scope>NUCLEOTIDE SEQUENCE [LARGE SCALE GENOMIC DNA]</scope>
    <source>
        <strain evidence="1 2">DSM 2781</strain>
    </source>
</reference>
<gene>
    <name evidence="1" type="ORF">EV656_1293</name>
</gene>
<organism evidence="1 2">
    <name type="scientific">Rhodovulum adriaticum</name>
    <name type="common">Rhodopseudomonas adriatica</name>
    <dbReference type="NCBI Taxonomy" id="35804"/>
    <lineage>
        <taxon>Bacteria</taxon>
        <taxon>Pseudomonadati</taxon>
        <taxon>Pseudomonadota</taxon>
        <taxon>Alphaproteobacteria</taxon>
        <taxon>Rhodobacterales</taxon>
        <taxon>Paracoccaceae</taxon>
        <taxon>Rhodovulum</taxon>
    </lineage>
</organism>
<dbReference type="Proteomes" id="UP000295733">
    <property type="component" value="Unassembled WGS sequence"/>
</dbReference>
<dbReference type="EMBL" id="SLXL01000029">
    <property type="protein sequence ID" value="TCP19538.1"/>
    <property type="molecule type" value="Genomic_DNA"/>
</dbReference>
<comment type="caution">
    <text evidence="1">The sequence shown here is derived from an EMBL/GenBank/DDBJ whole genome shotgun (WGS) entry which is preliminary data.</text>
</comment>
<protein>
    <submittedName>
        <fullName evidence="1">Uncharacterized protein</fullName>
    </submittedName>
</protein>
<dbReference type="AlphaFoldDB" id="A0A4R2NEI7"/>